<gene>
    <name evidence="4" type="ORF">TrLO_g6273</name>
</gene>
<protein>
    <submittedName>
        <fullName evidence="4">Uncharacterized protein</fullName>
    </submittedName>
</protein>
<comment type="caution">
    <text evidence="4">The sequence shown here is derived from an EMBL/GenBank/DDBJ whole genome shotgun (WGS) entry which is preliminary data.</text>
</comment>
<dbReference type="Pfam" id="PF12796">
    <property type="entry name" value="Ank_2"/>
    <property type="match status" value="1"/>
</dbReference>
<accession>A0A9W7KYK4</accession>
<keyword evidence="5" id="KW-1185">Reference proteome</keyword>
<dbReference type="SUPFAM" id="SSF48403">
    <property type="entry name" value="Ankyrin repeat"/>
    <property type="match status" value="1"/>
</dbReference>
<feature type="non-terminal residue" evidence="4">
    <location>
        <position position="1"/>
    </location>
</feature>
<dbReference type="AlphaFoldDB" id="A0A9W7KYK4"/>
<dbReference type="PANTHER" id="PTHR24123:SF33">
    <property type="entry name" value="PROTEIN HOS4"/>
    <property type="match status" value="1"/>
</dbReference>
<dbReference type="Proteomes" id="UP001165122">
    <property type="component" value="Unassembled WGS sequence"/>
</dbReference>
<organism evidence="4 5">
    <name type="scientific">Triparma laevis f. longispina</name>
    <dbReference type="NCBI Taxonomy" id="1714387"/>
    <lineage>
        <taxon>Eukaryota</taxon>
        <taxon>Sar</taxon>
        <taxon>Stramenopiles</taxon>
        <taxon>Ochrophyta</taxon>
        <taxon>Bolidophyceae</taxon>
        <taxon>Parmales</taxon>
        <taxon>Triparmaceae</taxon>
        <taxon>Triparma</taxon>
    </lineage>
</organism>
<name>A0A9W7KYK4_9STRA</name>
<dbReference type="InterPro" id="IPR051165">
    <property type="entry name" value="Multifunctional_ANK_Repeat"/>
</dbReference>
<dbReference type="Gene3D" id="1.25.40.20">
    <property type="entry name" value="Ankyrin repeat-containing domain"/>
    <property type="match status" value="1"/>
</dbReference>
<evidence type="ECO:0000256" key="2">
    <source>
        <dbReference type="ARBA" id="ARBA00023043"/>
    </source>
</evidence>
<keyword evidence="2 3" id="KW-0040">ANK repeat</keyword>
<reference evidence="5" key="1">
    <citation type="journal article" date="2023" name="Commun. Biol.">
        <title>Genome analysis of Parmales, the sister group of diatoms, reveals the evolutionary specialization of diatoms from phago-mixotrophs to photoautotrophs.</title>
        <authorList>
            <person name="Ban H."/>
            <person name="Sato S."/>
            <person name="Yoshikawa S."/>
            <person name="Yamada K."/>
            <person name="Nakamura Y."/>
            <person name="Ichinomiya M."/>
            <person name="Sato N."/>
            <person name="Blanc-Mathieu R."/>
            <person name="Endo H."/>
            <person name="Kuwata A."/>
            <person name="Ogata H."/>
        </authorList>
    </citation>
    <scope>NUCLEOTIDE SEQUENCE [LARGE SCALE GENOMIC DNA]</scope>
    <source>
        <strain evidence="5">NIES 3700</strain>
    </source>
</reference>
<dbReference type="OrthoDB" id="205594at2759"/>
<dbReference type="PRINTS" id="PR01415">
    <property type="entry name" value="ANKYRIN"/>
</dbReference>
<evidence type="ECO:0000256" key="3">
    <source>
        <dbReference type="PROSITE-ProRule" id="PRU00023"/>
    </source>
</evidence>
<dbReference type="InterPro" id="IPR036770">
    <property type="entry name" value="Ankyrin_rpt-contain_sf"/>
</dbReference>
<dbReference type="SMART" id="SM00248">
    <property type="entry name" value="ANK"/>
    <property type="match status" value="3"/>
</dbReference>
<evidence type="ECO:0000313" key="4">
    <source>
        <dbReference type="EMBL" id="GMI16622.1"/>
    </source>
</evidence>
<feature type="repeat" description="ANK" evidence="3">
    <location>
        <begin position="36"/>
        <end position="68"/>
    </location>
</feature>
<dbReference type="EMBL" id="BRXW01000258">
    <property type="protein sequence ID" value="GMI16622.1"/>
    <property type="molecule type" value="Genomic_DNA"/>
</dbReference>
<proteinExistence type="predicted"/>
<evidence type="ECO:0000256" key="1">
    <source>
        <dbReference type="ARBA" id="ARBA00022737"/>
    </source>
</evidence>
<dbReference type="PANTHER" id="PTHR24123">
    <property type="entry name" value="ANKYRIN REPEAT-CONTAINING"/>
    <property type="match status" value="1"/>
</dbReference>
<keyword evidence="1" id="KW-0677">Repeat</keyword>
<dbReference type="InterPro" id="IPR002110">
    <property type="entry name" value="Ankyrin_rpt"/>
</dbReference>
<dbReference type="PROSITE" id="PS50088">
    <property type="entry name" value="ANK_REPEAT"/>
    <property type="match status" value="2"/>
</dbReference>
<evidence type="ECO:0000313" key="5">
    <source>
        <dbReference type="Proteomes" id="UP001165122"/>
    </source>
</evidence>
<feature type="repeat" description="ANK" evidence="3">
    <location>
        <begin position="73"/>
        <end position="110"/>
    </location>
</feature>
<sequence>MAEQYDKILSLAQKNDGEGILAIINAGCPITHGNRVGQTAFHIAALWGNVEAIEALLSFNPSPEVLSSKNNISGATPLHCGSNSNKPLPGRVECAKLLIAAGADPKIEDAYGQSAFEYANDPALRKVLGGRDLSLHKRLEGEWDNVLVEGEEEQLLDATPEGETVFHLSAKLKPISRAVDALDLFLEKTADNDKILKQTDNDGRSLLHYFVEAHGEEGGGEMRLKG</sequence>